<dbReference type="OrthoDB" id="8003535at2759"/>
<organism evidence="1 2">
    <name type="scientific">Stomoxys calcitrans</name>
    <name type="common">Stable fly</name>
    <name type="synonym">Conops calcitrans</name>
    <dbReference type="NCBI Taxonomy" id="35570"/>
    <lineage>
        <taxon>Eukaryota</taxon>
        <taxon>Metazoa</taxon>
        <taxon>Ecdysozoa</taxon>
        <taxon>Arthropoda</taxon>
        <taxon>Hexapoda</taxon>
        <taxon>Insecta</taxon>
        <taxon>Pterygota</taxon>
        <taxon>Neoptera</taxon>
        <taxon>Endopterygota</taxon>
        <taxon>Diptera</taxon>
        <taxon>Brachycera</taxon>
        <taxon>Muscomorpha</taxon>
        <taxon>Muscoidea</taxon>
        <taxon>Muscidae</taxon>
        <taxon>Stomoxys</taxon>
    </lineage>
</organism>
<evidence type="ECO:0000313" key="2">
    <source>
        <dbReference type="Proteomes" id="UP000095300"/>
    </source>
</evidence>
<protein>
    <submittedName>
        <fullName evidence="1">Uncharacterized protein</fullName>
    </submittedName>
</protein>
<dbReference type="EnsemblMetazoa" id="SCAU010064-RA">
    <property type="protein sequence ID" value="SCAU010064-PA"/>
    <property type="gene ID" value="SCAU010064"/>
</dbReference>
<dbReference type="Proteomes" id="UP000095300">
    <property type="component" value="Unassembled WGS sequence"/>
</dbReference>
<sequence>MFSLFYDPIINYYEDMIKYTQDEDLPEFSEIYLRVAFLKVFGKDYAIKPDVLQLYRKLLVLYYCQQYPSISNVFPIMERCFSLNNITNIIAQESDLKDQWEKFMQSEISNNMNEKTQKWFKSISQFDNTNKKRKI</sequence>
<keyword evidence="2" id="KW-1185">Reference proteome</keyword>
<reference evidence="1" key="1">
    <citation type="submission" date="2020-05" db="UniProtKB">
        <authorList>
            <consortium name="EnsemblMetazoa"/>
        </authorList>
    </citation>
    <scope>IDENTIFICATION</scope>
    <source>
        <strain evidence="1">USDA</strain>
    </source>
</reference>
<name>A0A1I8PPX7_STOCA</name>
<accession>A0A1I8PPX7</accession>
<gene>
    <name evidence="1" type="primary">106091602</name>
</gene>
<evidence type="ECO:0000313" key="1">
    <source>
        <dbReference type="EnsemblMetazoa" id="SCAU010064-PA"/>
    </source>
</evidence>
<dbReference type="AlphaFoldDB" id="A0A1I8PPX7"/>
<proteinExistence type="predicted"/>
<dbReference type="VEuPathDB" id="VectorBase:SCAU010064"/>